<name>A0AAP0BJ19_9ASPA</name>
<evidence type="ECO:0000313" key="4">
    <source>
        <dbReference type="EMBL" id="KAK8941240.1"/>
    </source>
</evidence>
<comment type="similarity">
    <text evidence="1">Belongs to the mTERF family.</text>
</comment>
<dbReference type="AlphaFoldDB" id="A0AAP0BJ19"/>
<protein>
    <recommendedName>
        <fullName evidence="6">Transcription termination factor MTEF18, mitochondrial</fullName>
    </recommendedName>
</protein>
<accession>A0AAP0BJ19</accession>
<evidence type="ECO:0000256" key="3">
    <source>
        <dbReference type="ARBA" id="ARBA00022946"/>
    </source>
</evidence>
<evidence type="ECO:0008006" key="6">
    <source>
        <dbReference type="Google" id="ProtNLM"/>
    </source>
</evidence>
<keyword evidence="2" id="KW-0805">Transcription regulation</keyword>
<evidence type="ECO:0000313" key="5">
    <source>
        <dbReference type="Proteomes" id="UP001418222"/>
    </source>
</evidence>
<dbReference type="EMBL" id="JBBWWQ010000008">
    <property type="protein sequence ID" value="KAK8941240.1"/>
    <property type="molecule type" value="Genomic_DNA"/>
</dbReference>
<gene>
    <name evidence="4" type="ORF">KSP39_PZI010607</name>
</gene>
<reference evidence="4 5" key="1">
    <citation type="journal article" date="2022" name="Nat. Plants">
        <title>Genomes of leafy and leafless Platanthera orchids illuminate the evolution of mycoheterotrophy.</title>
        <authorList>
            <person name="Li M.H."/>
            <person name="Liu K.W."/>
            <person name="Li Z."/>
            <person name="Lu H.C."/>
            <person name="Ye Q.L."/>
            <person name="Zhang D."/>
            <person name="Wang J.Y."/>
            <person name="Li Y.F."/>
            <person name="Zhong Z.M."/>
            <person name="Liu X."/>
            <person name="Yu X."/>
            <person name="Liu D.K."/>
            <person name="Tu X.D."/>
            <person name="Liu B."/>
            <person name="Hao Y."/>
            <person name="Liao X.Y."/>
            <person name="Jiang Y.T."/>
            <person name="Sun W.H."/>
            <person name="Chen J."/>
            <person name="Chen Y.Q."/>
            <person name="Ai Y."/>
            <person name="Zhai J.W."/>
            <person name="Wu S.S."/>
            <person name="Zhou Z."/>
            <person name="Hsiao Y.Y."/>
            <person name="Wu W.L."/>
            <person name="Chen Y.Y."/>
            <person name="Lin Y.F."/>
            <person name="Hsu J.L."/>
            <person name="Li C.Y."/>
            <person name="Wang Z.W."/>
            <person name="Zhao X."/>
            <person name="Zhong W.Y."/>
            <person name="Ma X.K."/>
            <person name="Ma L."/>
            <person name="Huang J."/>
            <person name="Chen G.Z."/>
            <person name="Huang M.Z."/>
            <person name="Huang L."/>
            <person name="Peng D.H."/>
            <person name="Luo Y.B."/>
            <person name="Zou S.Q."/>
            <person name="Chen S.P."/>
            <person name="Lan S."/>
            <person name="Tsai W.C."/>
            <person name="Van de Peer Y."/>
            <person name="Liu Z.J."/>
        </authorList>
    </citation>
    <scope>NUCLEOTIDE SEQUENCE [LARGE SCALE GENOMIC DNA]</scope>
    <source>
        <strain evidence="4">Lor287</strain>
    </source>
</reference>
<keyword evidence="2" id="KW-0804">Transcription</keyword>
<dbReference type="Gene3D" id="1.25.70.10">
    <property type="entry name" value="Transcription termination factor 3, mitochondrial"/>
    <property type="match status" value="2"/>
</dbReference>
<evidence type="ECO:0000256" key="1">
    <source>
        <dbReference type="ARBA" id="ARBA00007692"/>
    </source>
</evidence>
<organism evidence="4 5">
    <name type="scientific">Platanthera zijinensis</name>
    <dbReference type="NCBI Taxonomy" id="2320716"/>
    <lineage>
        <taxon>Eukaryota</taxon>
        <taxon>Viridiplantae</taxon>
        <taxon>Streptophyta</taxon>
        <taxon>Embryophyta</taxon>
        <taxon>Tracheophyta</taxon>
        <taxon>Spermatophyta</taxon>
        <taxon>Magnoliopsida</taxon>
        <taxon>Liliopsida</taxon>
        <taxon>Asparagales</taxon>
        <taxon>Orchidaceae</taxon>
        <taxon>Orchidoideae</taxon>
        <taxon>Orchideae</taxon>
        <taxon>Orchidinae</taxon>
        <taxon>Platanthera</taxon>
    </lineage>
</organism>
<evidence type="ECO:0000256" key="2">
    <source>
        <dbReference type="ARBA" id="ARBA00022472"/>
    </source>
</evidence>
<dbReference type="SMART" id="SM00733">
    <property type="entry name" value="Mterf"/>
    <property type="match status" value="6"/>
</dbReference>
<dbReference type="InterPro" id="IPR038538">
    <property type="entry name" value="MTERF_sf"/>
</dbReference>
<dbReference type="GO" id="GO:0003676">
    <property type="term" value="F:nucleic acid binding"/>
    <property type="evidence" value="ECO:0007669"/>
    <property type="project" value="InterPro"/>
</dbReference>
<comment type="caution">
    <text evidence="4">The sequence shown here is derived from an EMBL/GenBank/DDBJ whole genome shotgun (WGS) entry which is preliminary data.</text>
</comment>
<dbReference type="PANTHER" id="PTHR13068:SF103">
    <property type="entry name" value="MITOCHONDRIAL TRANSCRIPTION TERMINATION FACTOR FAMILY PROTEIN"/>
    <property type="match status" value="1"/>
</dbReference>
<proteinExistence type="inferred from homology"/>
<sequence>MILGLVSIRISPYLTQRTSFTSMFIHSSNVFIVPTVSSGAIDIGKISYDPSWKSSAFNFKKYVPRAAASFCTESSSYCSLQNNPLLLGAGVFKLPALQSKSPGSLSFTCTNKPSNIWNFWNLHNKHSCSCMSIKAASSHSYENSGSSMSRMEKIDVQNTLFDYLHFTRGLQFTDAEHISKNSPVFIQSLLTKAIDGEKVSRTVSRFLRFNPINEFEPFFESLGLKPSELNVILPNNMIYLSDDDLLIENYHVLCNYGVPRSKIGKMYKEGSKMFRYDYGELSSKLQSYERLGLSKPTIIKLITCCPVLLIGELNMDFLQVVGKLKSLEVELNLIRGCLSDKCVYHWDRILEMLNFLDGMGYNQKNLKTLINQHPIFVFDDSGKKIYILVALLLKLGIEKGDILLLFVQCPRVLTGKFVKNLWQSIHFLVDIGMDVEDIKTIVKTHSHVLGASSSRSPSFVMQSLKLSEDRLQNIIKEDPNQFTYLVTMKKSIVVNLPKVEGTFLREKTDFLLRLGFVENSDEMTRAMKKFRGRGDQLQERFDFIVDIGFECHTAAEMIRSVPSVLNQSIDVLNKKISFLLNDLGYPLEALVAFPTFLCYNFYKIKLRFSMLQWLKENGTMFHIRHKKMVSSTVALSTVLACSDARFFKYFINLHPRGPEEWERLNRSVSLE</sequence>
<keyword evidence="3" id="KW-0809">Transit peptide</keyword>
<dbReference type="Pfam" id="PF02536">
    <property type="entry name" value="mTERF"/>
    <property type="match status" value="2"/>
</dbReference>
<dbReference type="GO" id="GO:0006353">
    <property type="term" value="P:DNA-templated transcription termination"/>
    <property type="evidence" value="ECO:0007669"/>
    <property type="project" value="UniProtKB-KW"/>
</dbReference>
<keyword evidence="2" id="KW-0806">Transcription termination</keyword>
<keyword evidence="5" id="KW-1185">Reference proteome</keyword>
<dbReference type="InterPro" id="IPR003690">
    <property type="entry name" value="MTERF"/>
</dbReference>
<dbReference type="PANTHER" id="PTHR13068">
    <property type="entry name" value="CGI-12 PROTEIN-RELATED"/>
    <property type="match status" value="1"/>
</dbReference>
<dbReference type="Proteomes" id="UP001418222">
    <property type="component" value="Unassembled WGS sequence"/>
</dbReference>